<proteinExistence type="predicted"/>
<evidence type="ECO:0000313" key="2">
    <source>
        <dbReference type="EMBL" id="VFU78756.1"/>
    </source>
</evidence>
<keyword evidence="2" id="KW-0496">Mitochondrion</keyword>
<gene>
    <name evidence="2" type="primary">atp8</name>
    <name evidence="2" type="ORF">PCANCMT01_0021</name>
</gene>
<keyword evidence="1" id="KW-1133">Transmembrane helix</keyword>
<dbReference type="EMBL" id="LR536615">
    <property type="protein sequence ID" value="VFU78756.1"/>
    <property type="molecule type" value="Genomic_DNA"/>
</dbReference>
<geneLocation type="mitochondrion" evidence="2"/>
<keyword evidence="1" id="KW-0472">Membrane</keyword>
<sequence>MPQMAPMFWTLLMLMFMFIFVTFVAKLYFYLTDQLSAIKHKIFSCKKNYWSW</sequence>
<organism evidence="2">
    <name type="scientific">Proasellus cantabricus</name>
    <dbReference type="NCBI Taxonomy" id="1281948"/>
    <lineage>
        <taxon>Eukaryota</taxon>
        <taxon>Metazoa</taxon>
        <taxon>Ecdysozoa</taxon>
        <taxon>Arthropoda</taxon>
        <taxon>Crustacea</taxon>
        <taxon>Multicrustacea</taxon>
        <taxon>Malacostraca</taxon>
        <taxon>Eumalacostraca</taxon>
        <taxon>Peracarida</taxon>
        <taxon>Isopoda</taxon>
        <taxon>Asellota</taxon>
        <taxon>Aselloidea</taxon>
        <taxon>Asellidae</taxon>
        <taxon>Proasellus</taxon>
    </lineage>
</organism>
<accession>A0A485MEG4</accession>
<evidence type="ECO:0000256" key="1">
    <source>
        <dbReference type="SAM" id="Phobius"/>
    </source>
</evidence>
<reference evidence="2" key="1">
    <citation type="submission" date="2019-03" db="EMBL/GenBank/DDBJ databases">
        <authorList>
            <person name="Lefebure T."/>
            <person name="Lefebure T."/>
        </authorList>
    </citation>
    <scope>NUCLEOTIDE SEQUENCE [LARGE SCALE GENOMIC DNA]</scope>
</reference>
<feature type="transmembrane region" description="Helical" evidence="1">
    <location>
        <begin position="6"/>
        <end position="31"/>
    </location>
</feature>
<name>A0A485MEG4_9CRUS</name>
<keyword evidence="1" id="KW-0812">Transmembrane</keyword>
<protein>
    <submittedName>
        <fullName evidence="2">ATP synthase 8</fullName>
    </submittedName>
</protein>
<dbReference type="AlphaFoldDB" id="A0A485MEG4"/>